<proteinExistence type="predicted"/>
<organism evidence="1">
    <name type="scientific">Siphoviridae sp. ctDwe1</name>
    <dbReference type="NCBI Taxonomy" id="2826200"/>
    <lineage>
        <taxon>Viruses</taxon>
        <taxon>Duplodnaviria</taxon>
        <taxon>Heunggongvirae</taxon>
        <taxon>Uroviricota</taxon>
        <taxon>Caudoviricetes</taxon>
    </lineage>
</organism>
<dbReference type="EMBL" id="BK014827">
    <property type="protein sequence ID" value="DAD77571.1"/>
    <property type="molecule type" value="Genomic_DNA"/>
</dbReference>
<name>A0A8S5M6C2_9CAUD</name>
<reference evidence="1" key="1">
    <citation type="journal article" date="2021" name="Proc. Natl. Acad. Sci. U.S.A.">
        <title>A Catalog of Tens of Thousands of Viruses from Human Metagenomes Reveals Hidden Associations with Chronic Diseases.</title>
        <authorList>
            <person name="Tisza M.J."/>
            <person name="Buck C.B."/>
        </authorList>
    </citation>
    <scope>NUCLEOTIDE SEQUENCE</scope>
    <source>
        <strain evidence="1">CtDwe1</strain>
    </source>
</reference>
<accession>A0A8S5M6C2</accession>
<sequence>MNSKAWYAITKTVKYAAVATIAVTAIMTANSQADRFLFFILSLFFL</sequence>
<protein>
    <submittedName>
        <fullName evidence="1">Uncharacterized protein</fullName>
    </submittedName>
</protein>
<evidence type="ECO:0000313" key="1">
    <source>
        <dbReference type="EMBL" id="DAD77571.1"/>
    </source>
</evidence>